<organism evidence="8 9">
    <name type="scientific">Methylocystis iwaonis</name>
    <dbReference type="NCBI Taxonomy" id="2885079"/>
    <lineage>
        <taxon>Bacteria</taxon>
        <taxon>Pseudomonadati</taxon>
        <taxon>Pseudomonadota</taxon>
        <taxon>Alphaproteobacteria</taxon>
        <taxon>Hyphomicrobiales</taxon>
        <taxon>Methylocystaceae</taxon>
        <taxon>Methylocystis</taxon>
    </lineage>
</organism>
<gene>
    <name evidence="8" type="ORF">SS37A_32170</name>
</gene>
<keyword evidence="4" id="KW-0998">Cell outer membrane</keyword>
<evidence type="ECO:0000256" key="1">
    <source>
        <dbReference type="ARBA" id="ARBA00004442"/>
    </source>
</evidence>
<comment type="subcellular location">
    <subcellularLocation>
        <location evidence="1">Cell outer membrane</location>
    </subcellularLocation>
</comment>
<evidence type="ECO:0000259" key="7">
    <source>
        <dbReference type="Pfam" id="PF13505"/>
    </source>
</evidence>
<evidence type="ECO:0000256" key="4">
    <source>
        <dbReference type="ARBA" id="ARBA00023237"/>
    </source>
</evidence>
<dbReference type="EMBL" id="AP027142">
    <property type="protein sequence ID" value="BDV35688.1"/>
    <property type="molecule type" value="Genomic_DNA"/>
</dbReference>
<dbReference type="Pfam" id="PF13505">
    <property type="entry name" value="OMP_b-brl"/>
    <property type="match status" value="1"/>
</dbReference>
<evidence type="ECO:0000313" key="9">
    <source>
        <dbReference type="Proteomes" id="UP001317629"/>
    </source>
</evidence>
<feature type="signal peptide" evidence="6">
    <location>
        <begin position="1"/>
        <end position="20"/>
    </location>
</feature>
<keyword evidence="3" id="KW-0472">Membrane</keyword>
<evidence type="ECO:0000256" key="2">
    <source>
        <dbReference type="ARBA" id="ARBA00022729"/>
    </source>
</evidence>
<reference evidence="8 9" key="1">
    <citation type="journal article" date="2023" name="Int. J. Syst. Evol. Microbiol.">
        <title>Methylocystis iwaonis sp. nov., a type II methane-oxidizing bacterium from surface soil of a rice paddy field in Japan, and emended description of the genus Methylocystis (ex Whittenbury et al. 1970) Bowman et al. 1993.</title>
        <authorList>
            <person name="Kaise H."/>
            <person name="Sawadogo J.B."/>
            <person name="Alam M.S."/>
            <person name="Ueno C."/>
            <person name="Dianou D."/>
            <person name="Shinjo R."/>
            <person name="Asakawa S."/>
        </authorList>
    </citation>
    <scope>NUCLEOTIDE SEQUENCE [LARGE SCALE GENOMIC DNA]</scope>
    <source>
        <strain evidence="8 9">SS37A-Re</strain>
    </source>
</reference>
<dbReference type="PANTHER" id="PTHR34001">
    <property type="entry name" value="BLL7405 PROTEIN"/>
    <property type="match status" value="1"/>
</dbReference>
<evidence type="ECO:0000313" key="8">
    <source>
        <dbReference type="EMBL" id="BDV35688.1"/>
    </source>
</evidence>
<proteinExistence type="inferred from homology"/>
<dbReference type="InterPro" id="IPR051692">
    <property type="entry name" value="OMP-like"/>
</dbReference>
<dbReference type="PANTHER" id="PTHR34001:SF3">
    <property type="entry name" value="BLL7405 PROTEIN"/>
    <property type="match status" value="1"/>
</dbReference>
<accession>A0ABM8ECD8</accession>
<name>A0ABM8ECD8_9HYPH</name>
<dbReference type="SUPFAM" id="SSF56925">
    <property type="entry name" value="OMPA-like"/>
    <property type="match status" value="1"/>
</dbReference>
<comment type="similarity">
    <text evidence="5">Belongs to the Omp25/RopB family.</text>
</comment>
<evidence type="ECO:0000256" key="5">
    <source>
        <dbReference type="ARBA" id="ARBA00038306"/>
    </source>
</evidence>
<keyword evidence="2 6" id="KW-0732">Signal</keyword>
<sequence>MKKFCLSVAASALMAGSAFAADLPSLKAPPAVAPAAAPLPTWTGFYAGVNAGGTWASDTTATLTQFDGVLVTSAPAKRWGGPQPAPAPGQWAWFSGGQGFAGIGNRSGFIGGGQVGYNYQFYQNFLVGLEADIQGVASGGGDTTLFGVLPLPSGFSVSQFTRLSGSLDYLGTVRGRLGWLVMPTLLLYGTGGFAYGGVTLNASTLQILNPTGQFGAGFSSFSDTATGWTAGGGLEWMFMPNWSAKVEYLYYDLGTIHTFGGAGIAFTPVPTWSFAATTPVVSAPIRGNIVRAGVNYHFNWGSAPVLASF</sequence>
<protein>
    <submittedName>
        <fullName evidence="8">Outer-membrane immunogenic protein</fullName>
    </submittedName>
</protein>
<keyword evidence="9" id="KW-1185">Reference proteome</keyword>
<evidence type="ECO:0000256" key="3">
    <source>
        <dbReference type="ARBA" id="ARBA00023136"/>
    </source>
</evidence>
<evidence type="ECO:0000256" key="6">
    <source>
        <dbReference type="SAM" id="SignalP"/>
    </source>
</evidence>
<dbReference type="Gene3D" id="2.40.160.20">
    <property type="match status" value="1"/>
</dbReference>
<dbReference type="InterPro" id="IPR011250">
    <property type="entry name" value="OMP/PagP_B-barrel"/>
</dbReference>
<feature type="chain" id="PRO_5045472429" evidence="6">
    <location>
        <begin position="21"/>
        <end position="309"/>
    </location>
</feature>
<dbReference type="Proteomes" id="UP001317629">
    <property type="component" value="Chromosome"/>
</dbReference>
<dbReference type="InterPro" id="IPR027385">
    <property type="entry name" value="Beta-barrel_OMP"/>
</dbReference>
<feature type="domain" description="Outer membrane protein beta-barrel" evidence="7">
    <location>
        <begin position="37"/>
        <end position="298"/>
    </location>
</feature>
<dbReference type="RefSeq" id="WP_281929182.1">
    <property type="nucleotide sequence ID" value="NZ_AP027142.1"/>
</dbReference>